<proteinExistence type="predicted"/>
<dbReference type="EMBL" id="CYPR01000162">
    <property type="protein sequence ID" value="CUH39738.1"/>
    <property type="molecule type" value="Genomic_DNA"/>
</dbReference>
<dbReference type="RefSeq" id="WP_083480540.1">
    <property type="nucleotide sequence ID" value="NZ_CYPR01000162.1"/>
</dbReference>
<keyword evidence="1" id="KW-0472">Membrane</keyword>
<feature type="transmembrane region" description="Helical" evidence="1">
    <location>
        <begin position="70"/>
        <end position="89"/>
    </location>
</feature>
<feature type="transmembrane region" description="Helical" evidence="1">
    <location>
        <begin position="120"/>
        <end position="139"/>
    </location>
</feature>
<feature type="chain" id="PRO_5005809900" evidence="2">
    <location>
        <begin position="21"/>
        <end position="215"/>
    </location>
</feature>
<feature type="transmembrane region" description="Helical" evidence="1">
    <location>
        <begin position="188"/>
        <end position="214"/>
    </location>
</feature>
<keyword evidence="1" id="KW-1133">Transmembrane helix</keyword>
<feature type="transmembrane region" description="Helical" evidence="1">
    <location>
        <begin position="44"/>
        <end position="63"/>
    </location>
</feature>
<evidence type="ECO:0000313" key="3">
    <source>
        <dbReference type="EMBL" id="CUH39738.1"/>
    </source>
</evidence>
<keyword evidence="4" id="KW-1185">Reference proteome</keyword>
<evidence type="ECO:0000256" key="2">
    <source>
        <dbReference type="SAM" id="SignalP"/>
    </source>
</evidence>
<evidence type="ECO:0000313" key="4">
    <source>
        <dbReference type="Proteomes" id="UP000049455"/>
    </source>
</evidence>
<dbReference type="OrthoDB" id="9808192at2"/>
<gene>
    <name evidence="3" type="ORF">JSE7799_02466</name>
</gene>
<reference evidence="3 4" key="1">
    <citation type="submission" date="2015-09" db="EMBL/GenBank/DDBJ databases">
        <authorList>
            <person name="Jackson K.R."/>
            <person name="Lunt B.L."/>
            <person name="Fisher J.N.B."/>
            <person name="Gardner A.V."/>
            <person name="Bailey M.E."/>
            <person name="Deus L.M."/>
            <person name="Earl A.S."/>
            <person name="Gibby P.D."/>
            <person name="Hartmann K.A."/>
            <person name="Liu J.E."/>
            <person name="Manci A.M."/>
            <person name="Nielsen D.A."/>
            <person name="Solomon M.B."/>
            <person name="Breakwell D.P."/>
            <person name="Burnett S.H."/>
            <person name="Grose J.H."/>
        </authorList>
    </citation>
    <scope>NUCLEOTIDE SEQUENCE [LARGE SCALE GENOMIC DNA]</scope>
    <source>
        <strain evidence="3 4">CECT 7799</strain>
    </source>
</reference>
<feature type="transmembrane region" description="Helical" evidence="1">
    <location>
        <begin position="151"/>
        <end position="176"/>
    </location>
</feature>
<evidence type="ECO:0000256" key="1">
    <source>
        <dbReference type="SAM" id="Phobius"/>
    </source>
</evidence>
<organism evidence="3 4">
    <name type="scientific">Jannaschia seosinensis</name>
    <dbReference type="NCBI Taxonomy" id="313367"/>
    <lineage>
        <taxon>Bacteria</taxon>
        <taxon>Pseudomonadati</taxon>
        <taxon>Pseudomonadota</taxon>
        <taxon>Alphaproteobacteria</taxon>
        <taxon>Rhodobacterales</taxon>
        <taxon>Roseobacteraceae</taxon>
        <taxon>Jannaschia</taxon>
    </lineage>
</organism>
<protein>
    <submittedName>
        <fullName evidence="3">HupE / UreJ protein</fullName>
    </submittedName>
</protein>
<dbReference type="STRING" id="313367.JSE7799_02466"/>
<dbReference type="InterPro" id="IPR007038">
    <property type="entry name" value="HupE_UreJ"/>
</dbReference>
<feature type="transmembrane region" description="Helical" evidence="1">
    <location>
        <begin position="95"/>
        <end position="113"/>
    </location>
</feature>
<name>A0A0M7BCD7_9RHOB</name>
<dbReference type="Pfam" id="PF04955">
    <property type="entry name" value="HupE_UreJ"/>
    <property type="match status" value="1"/>
</dbReference>
<dbReference type="Proteomes" id="UP000049455">
    <property type="component" value="Unassembled WGS sequence"/>
</dbReference>
<feature type="signal peptide" evidence="2">
    <location>
        <begin position="1"/>
        <end position="20"/>
    </location>
</feature>
<dbReference type="AlphaFoldDB" id="A0A0M7BCD7"/>
<keyword evidence="1" id="KW-0812">Transmembrane</keyword>
<keyword evidence="2" id="KW-0732">Signal</keyword>
<sequence length="215" mass="21237">MKRLLALTPALALLASPAMAHHPLGGLPMETFGHGILSGVGHPVLGFDHLAFVIVMGLAAAFTPARTVTPMAYIAAMLAGCVMVASGVGLPAKEMVIVASLLLVGGIVASGRAMAMTPALVLFAGFGLFHGAAFGGSIAGQEGGVGGAVFAGYLIGLAATQYLIALTVMAVTRFGLRATRAGATAPRLAGAAVFGIGAFLALEFAEGPIVAALAG</sequence>
<accession>A0A0M7BCD7</accession>